<evidence type="ECO:0000313" key="2">
    <source>
        <dbReference type="Proteomes" id="UP000306753"/>
    </source>
</evidence>
<dbReference type="Pfam" id="PF08732">
    <property type="entry name" value="HIM1"/>
    <property type="match status" value="1"/>
</dbReference>
<protein>
    <submittedName>
        <fullName evidence="1">Oxidoreductase</fullName>
    </submittedName>
</protein>
<reference evidence="1 2" key="1">
    <citation type="journal article" date="2017" name="Eur. J. Clin. Microbiol. Infect. Dis.">
        <title>Uncommonly isolated clinical Pseudomonas: identification and phylogenetic assignation.</title>
        <authorList>
            <person name="Mulet M."/>
            <person name="Gomila M."/>
            <person name="Ramirez A."/>
            <person name="Cardew S."/>
            <person name="Moore E.R."/>
            <person name="Lalucat J."/>
            <person name="Garcia-Valdes E."/>
        </authorList>
    </citation>
    <scope>NUCLEOTIDE SEQUENCE [LARGE SCALE GENOMIC DNA]</scope>
    <source>
        <strain evidence="1 2">SD129</strain>
    </source>
</reference>
<dbReference type="SUPFAM" id="SSF51735">
    <property type="entry name" value="NAD(P)-binding Rossmann-fold domains"/>
    <property type="match status" value="1"/>
</dbReference>
<dbReference type="InterPro" id="IPR036291">
    <property type="entry name" value="NAD(P)-bd_dom_sf"/>
</dbReference>
<comment type="caution">
    <text evidence="1">The sequence shown here is derived from an EMBL/GenBank/DDBJ whole genome shotgun (WGS) entry which is preliminary data.</text>
</comment>
<proteinExistence type="predicted"/>
<dbReference type="PANTHER" id="PTHR14097:SF7">
    <property type="entry name" value="OXIDOREDUCTASE HTATIP2"/>
    <property type="match status" value="1"/>
</dbReference>
<dbReference type="EMBL" id="QLAG01000005">
    <property type="protein sequence ID" value="TLX64556.1"/>
    <property type="molecule type" value="Genomic_DNA"/>
</dbReference>
<keyword evidence="2" id="KW-1185">Reference proteome</keyword>
<dbReference type="CDD" id="cd05250">
    <property type="entry name" value="CC3_like_SDR_a"/>
    <property type="match status" value="1"/>
</dbReference>
<dbReference type="Proteomes" id="UP000306753">
    <property type="component" value="Unassembled WGS sequence"/>
</dbReference>
<dbReference type="Gene3D" id="3.40.50.720">
    <property type="entry name" value="NAD(P)-binding Rossmann-like Domain"/>
    <property type="match status" value="1"/>
</dbReference>
<dbReference type="PANTHER" id="PTHR14097">
    <property type="entry name" value="OXIDOREDUCTASE HTATIP2"/>
    <property type="match status" value="1"/>
</dbReference>
<dbReference type="RefSeq" id="WP_138411165.1">
    <property type="nucleotide sequence ID" value="NZ_QLAG01000005.1"/>
</dbReference>
<evidence type="ECO:0000313" key="1">
    <source>
        <dbReference type="EMBL" id="TLX64556.1"/>
    </source>
</evidence>
<dbReference type="InterPro" id="IPR014843">
    <property type="entry name" value="Him1/Fmp52"/>
</dbReference>
<name>A0A5R9QH60_9GAMM</name>
<dbReference type="AlphaFoldDB" id="A0A5R9QH60"/>
<accession>A0A5R9QH60</accession>
<sequence length="213" mass="23529">MYLTPQRILLAGATGLTGEHLLDRLLNEPTVECVLAPTRRPLAEHPRLENPVGDLQALLPQLSGDFDTAFCCLGTTIRQAGSEEAFYAVDHDLVIAFAQRARELGARHLLVISSLGADVDSRFFYTRVKGEVERDLIAQDWPQLTIARPSHLLGTRIEPRLSEQLAGPLTQLLPGKYRGIDACALAWALWRLALEEGSGVRIVESDELRKLGQ</sequence>
<organism evidence="1 2">
    <name type="scientific">Stutzerimonas nosocomialis</name>
    <dbReference type="NCBI Taxonomy" id="1056496"/>
    <lineage>
        <taxon>Bacteria</taxon>
        <taxon>Pseudomonadati</taxon>
        <taxon>Pseudomonadota</taxon>
        <taxon>Gammaproteobacteria</taxon>
        <taxon>Pseudomonadales</taxon>
        <taxon>Pseudomonadaceae</taxon>
        <taxon>Stutzerimonas</taxon>
    </lineage>
</organism>
<gene>
    <name evidence="1" type="ORF">DN820_05840</name>
</gene>